<comment type="similarity">
    <text evidence="1">Belongs to the peptidase C48 family.</text>
</comment>
<reference evidence="7" key="1">
    <citation type="submission" date="2023-03" db="EMBL/GenBank/DDBJ databases">
        <authorList>
            <person name="Julca I."/>
        </authorList>
    </citation>
    <scope>NUCLEOTIDE SEQUENCE</scope>
</reference>
<feature type="compositionally biased region" description="Basic and acidic residues" evidence="5">
    <location>
        <begin position="1"/>
        <end position="13"/>
    </location>
</feature>
<dbReference type="GO" id="GO:0008234">
    <property type="term" value="F:cysteine-type peptidase activity"/>
    <property type="evidence" value="ECO:0007669"/>
    <property type="project" value="UniProtKB-KW"/>
</dbReference>
<dbReference type="InterPro" id="IPR003653">
    <property type="entry name" value="Peptidase_C48_C"/>
</dbReference>
<dbReference type="PANTHER" id="PTHR46915">
    <property type="entry name" value="UBIQUITIN-LIKE PROTEASE 4-RELATED"/>
    <property type="match status" value="1"/>
</dbReference>
<evidence type="ECO:0000256" key="4">
    <source>
        <dbReference type="ARBA" id="ARBA00022807"/>
    </source>
</evidence>
<evidence type="ECO:0000259" key="6">
    <source>
        <dbReference type="PROSITE" id="PS50600"/>
    </source>
</evidence>
<dbReference type="AlphaFoldDB" id="A0AAV1DDQ7"/>
<keyword evidence="3" id="KW-0378">Hydrolase</keyword>
<feature type="domain" description="Ubiquitin-like protease family profile" evidence="6">
    <location>
        <begin position="155"/>
        <end position="374"/>
    </location>
</feature>
<dbReference type="InterPro" id="IPR038765">
    <property type="entry name" value="Papain-like_cys_pep_sf"/>
</dbReference>
<name>A0AAV1DDQ7_OLDCO</name>
<proteinExistence type="inferred from homology"/>
<evidence type="ECO:0000313" key="7">
    <source>
        <dbReference type="EMBL" id="CAI9105986.1"/>
    </source>
</evidence>
<protein>
    <submittedName>
        <fullName evidence="7">OLC1v1005037C1</fullName>
    </submittedName>
</protein>
<feature type="region of interest" description="Disordered" evidence="5">
    <location>
        <begin position="1"/>
        <end position="32"/>
    </location>
</feature>
<gene>
    <name evidence="7" type="ORF">OLC1_LOCUS14575</name>
</gene>
<evidence type="ECO:0000256" key="2">
    <source>
        <dbReference type="ARBA" id="ARBA00022670"/>
    </source>
</evidence>
<accession>A0AAV1DDQ7</accession>
<keyword evidence="2" id="KW-0645">Protease</keyword>
<dbReference type="GO" id="GO:0016926">
    <property type="term" value="P:protein desumoylation"/>
    <property type="evidence" value="ECO:0007669"/>
    <property type="project" value="UniProtKB-ARBA"/>
</dbReference>
<evidence type="ECO:0000256" key="5">
    <source>
        <dbReference type="SAM" id="MobiDB-lite"/>
    </source>
</evidence>
<dbReference type="Gene3D" id="1.10.418.20">
    <property type="match status" value="1"/>
</dbReference>
<evidence type="ECO:0000256" key="3">
    <source>
        <dbReference type="ARBA" id="ARBA00022801"/>
    </source>
</evidence>
<dbReference type="Gene3D" id="3.30.310.130">
    <property type="entry name" value="Ubiquitin-related"/>
    <property type="match status" value="1"/>
</dbReference>
<evidence type="ECO:0000256" key="1">
    <source>
        <dbReference type="ARBA" id="ARBA00005234"/>
    </source>
</evidence>
<dbReference type="PROSITE" id="PS50600">
    <property type="entry name" value="ULP_PROTEASE"/>
    <property type="match status" value="1"/>
</dbReference>
<keyword evidence="8" id="KW-1185">Reference proteome</keyword>
<keyword evidence="4" id="KW-0788">Thiol protease</keyword>
<dbReference type="Proteomes" id="UP001161247">
    <property type="component" value="Chromosome 5"/>
</dbReference>
<dbReference type="GO" id="GO:0006508">
    <property type="term" value="P:proteolysis"/>
    <property type="evidence" value="ECO:0007669"/>
    <property type="project" value="UniProtKB-KW"/>
</dbReference>
<dbReference type="EMBL" id="OX459122">
    <property type="protein sequence ID" value="CAI9105986.1"/>
    <property type="molecule type" value="Genomic_DNA"/>
</dbReference>
<dbReference type="Pfam" id="PF02902">
    <property type="entry name" value="Peptidase_C48"/>
    <property type="match status" value="2"/>
</dbReference>
<dbReference type="SUPFAM" id="SSF54001">
    <property type="entry name" value="Cysteine proteinases"/>
    <property type="match status" value="1"/>
</dbReference>
<evidence type="ECO:0000313" key="8">
    <source>
        <dbReference type="Proteomes" id="UP001161247"/>
    </source>
</evidence>
<sequence length="422" mass="49043">MILLGEKRNDPKQRQKQRLLSPSPDWKGSDPTIQSPLLNSANLTPGFNFLSVEMGLAAPKRATPTTDEIQQETGKRSHGECISFMFETVPRKRRSDRQKETAKEKELTIASGACWDFTRLPVLFTPEGDNPITIQELPSKNDLLYQRRAKSTSDVSIVHNTTANPSPSRRLRVRGQKRGLVNSCQQGKLDSNTFEIFMEHIWNTCPEESRKSFSYLDCLWFFRYSQKSEKEKVLNWVKKKDIFSKKHILVPIVLWSHWSLLILCNFGSSVQPIYPCVLLLDSLQQTNPRWLEPGIRKFILDIYHTYGIPATMESIRKIPFLIPKASCSEPFFYLNQVIRLFASDSNCKRFLYQVPQQRNGEECGTFVLYYIKLFIENAPQDFSICGPKGYPYFMKEDWFTLEEFDSFWKELEVKRNSMSLVK</sequence>
<organism evidence="7 8">
    <name type="scientific">Oldenlandia corymbosa var. corymbosa</name>
    <dbReference type="NCBI Taxonomy" id="529605"/>
    <lineage>
        <taxon>Eukaryota</taxon>
        <taxon>Viridiplantae</taxon>
        <taxon>Streptophyta</taxon>
        <taxon>Embryophyta</taxon>
        <taxon>Tracheophyta</taxon>
        <taxon>Spermatophyta</taxon>
        <taxon>Magnoliopsida</taxon>
        <taxon>eudicotyledons</taxon>
        <taxon>Gunneridae</taxon>
        <taxon>Pentapetalae</taxon>
        <taxon>asterids</taxon>
        <taxon>lamiids</taxon>
        <taxon>Gentianales</taxon>
        <taxon>Rubiaceae</taxon>
        <taxon>Rubioideae</taxon>
        <taxon>Spermacoceae</taxon>
        <taxon>Hedyotis-Oldenlandia complex</taxon>
        <taxon>Oldenlandia</taxon>
    </lineage>
</organism>
<dbReference type="PANTHER" id="PTHR46915:SF6">
    <property type="entry name" value="CYSTEINE PROTEINASES SUPERFAMILY PROTEIN"/>
    <property type="match status" value="1"/>
</dbReference>